<accession>A0A078L132</accession>
<feature type="domain" description="Sulfatase N-terminal" evidence="2">
    <location>
        <begin position="268"/>
        <end position="543"/>
    </location>
</feature>
<feature type="transmembrane region" description="Helical" evidence="1">
    <location>
        <begin position="183"/>
        <end position="203"/>
    </location>
</feature>
<evidence type="ECO:0000259" key="2">
    <source>
        <dbReference type="Pfam" id="PF00884"/>
    </source>
</evidence>
<feature type="transmembrane region" description="Helical" evidence="1">
    <location>
        <begin position="12"/>
        <end position="33"/>
    </location>
</feature>
<dbReference type="STRING" id="1034943.BN59_02068"/>
<keyword evidence="1" id="KW-0472">Membrane</keyword>
<dbReference type="InterPro" id="IPR012159">
    <property type="entry name" value="YejM-like"/>
</dbReference>
<dbReference type="OrthoDB" id="9803751at2"/>
<keyword evidence="1" id="KW-0812">Transmembrane</keyword>
<dbReference type="InterPro" id="IPR024588">
    <property type="entry name" value="YejM_N"/>
</dbReference>
<evidence type="ECO:0000259" key="3">
    <source>
        <dbReference type="Pfam" id="PF11893"/>
    </source>
</evidence>
<feature type="transmembrane region" description="Helical" evidence="1">
    <location>
        <begin position="53"/>
        <end position="81"/>
    </location>
</feature>
<dbReference type="Proteomes" id="UP000044071">
    <property type="component" value="Unassembled WGS sequence"/>
</dbReference>
<reference evidence="4 5" key="1">
    <citation type="submission" date="2014-06" db="EMBL/GenBank/DDBJ databases">
        <authorList>
            <person name="Urmite Genomes Urmite Genomes"/>
        </authorList>
    </citation>
    <scope>NUCLEOTIDE SEQUENCE [LARGE SCALE GENOMIC DNA]</scope>
</reference>
<name>A0A078L132_9GAMM</name>
<feature type="domain" description="Inner membrane protein YejM N-terminal" evidence="3">
    <location>
        <begin position="7"/>
        <end position="261"/>
    </location>
</feature>
<gene>
    <name evidence="4" type="primary">yejM_2</name>
    <name evidence="4" type="ORF">BN59_02068</name>
</gene>
<dbReference type="InterPro" id="IPR052701">
    <property type="entry name" value="GAG_Ulvan_Degrading_Sulfatases"/>
</dbReference>
<dbReference type="Gene3D" id="3.40.720.10">
    <property type="entry name" value="Alkaline Phosphatase, subunit A"/>
    <property type="match status" value="1"/>
</dbReference>
<dbReference type="EMBL" id="CCSB01000002">
    <property type="protein sequence ID" value="CDZ77778.1"/>
    <property type="molecule type" value="Genomic_DNA"/>
</dbReference>
<dbReference type="PIRSF" id="PIRSF004950">
    <property type="entry name" value="Mmb_sulf_HI0842"/>
    <property type="match status" value="1"/>
</dbReference>
<dbReference type="SUPFAM" id="SSF53649">
    <property type="entry name" value="Alkaline phosphatase-like"/>
    <property type="match status" value="1"/>
</dbReference>
<evidence type="ECO:0000313" key="5">
    <source>
        <dbReference type="Proteomes" id="UP000044071"/>
    </source>
</evidence>
<proteinExistence type="predicted"/>
<dbReference type="Pfam" id="PF11893">
    <property type="entry name" value="DUF3413"/>
    <property type="match status" value="1"/>
</dbReference>
<dbReference type="CDD" id="cd16148">
    <property type="entry name" value="sulfatase_like"/>
    <property type="match status" value="1"/>
</dbReference>
<dbReference type="AlphaFoldDB" id="A0A078L132"/>
<organism evidence="4 5">
    <name type="scientific">Legionella massiliensis</name>
    <dbReference type="NCBI Taxonomy" id="1034943"/>
    <lineage>
        <taxon>Bacteria</taxon>
        <taxon>Pseudomonadati</taxon>
        <taxon>Pseudomonadota</taxon>
        <taxon>Gammaproteobacteria</taxon>
        <taxon>Legionellales</taxon>
        <taxon>Legionellaceae</taxon>
        <taxon>Legionella</taxon>
    </lineage>
</organism>
<feature type="transmembrane region" description="Helical" evidence="1">
    <location>
        <begin position="151"/>
        <end position="171"/>
    </location>
</feature>
<dbReference type="eggNOG" id="COG3083">
    <property type="taxonomic scope" value="Bacteria"/>
</dbReference>
<protein>
    <submittedName>
        <fullName evidence="4">Inner membrane protein YejM</fullName>
    </submittedName>
</protein>
<dbReference type="PANTHER" id="PTHR43751:SF3">
    <property type="entry name" value="SULFATASE N-TERMINAL DOMAIN-CONTAINING PROTEIN"/>
    <property type="match status" value="1"/>
</dbReference>
<dbReference type="InterPro" id="IPR017850">
    <property type="entry name" value="Alkaline_phosphatase_core_sf"/>
</dbReference>
<sequence>MKINLSREKFTKWFFHFFIINLIVIYILAFRYLDSSLSLQLYVFENDGIVQASFFYQVLFLLFLTITAISYFSLLTLAFLIPSFLAFKLTKKNWLGISLSLLTMGGFILFLLIDLYVFKIYRFHLNGFLFKMLFSQYNNQIFYFSKSEWQYFYSIVSGILLFEILLAYLLWYKSKFDFSKFVYYFLFLSMNLIIVSFSSASLYDKYLLRRAIVAFPFYPEIFRHIFFKTKTQMRFYAYSQLSMQPQFSSHPLNYPTYPQNCDKPQRLPNIIIVLIDTWRFEALGEKMTPNISALMAENLAFTNHLSGGNATQPGVFSLFYSLPGMYWTSVLEQKKSPVLINHLLSLGYQFGIYASANLTVPDFASTIFRSIPNLETNTAGTSTSERDKKITDKFLSFLETRDKSKPIFSFIFYDSAHQFCDKFYAHGPFQPVVKECTRFLLHKDYESTPLQNRYRNSVHFIDQQIGRILDGIKKANLYDDSIIIITGDHGEEFNDNHNNYWGHASNFTKFQLQTPLIIHWPGKARQQFSYRTTHYDLVPTLLKEAFSCESSPEGYSNGLSLFDAQSRDPLIVSANYNYAYLYSNVITQIFPSDNFERSDFNTNQFISYEPKKEELISALQKANRFYKDINPQDHPG</sequence>
<keyword evidence="5" id="KW-1185">Reference proteome</keyword>
<dbReference type="Pfam" id="PF00884">
    <property type="entry name" value="Sulfatase"/>
    <property type="match status" value="1"/>
</dbReference>
<evidence type="ECO:0000313" key="4">
    <source>
        <dbReference type="EMBL" id="CDZ77778.1"/>
    </source>
</evidence>
<dbReference type="RefSeq" id="WP_043874258.1">
    <property type="nucleotide sequence ID" value="NZ_CCVW01000002.1"/>
</dbReference>
<keyword evidence="1" id="KW-1133">Transmembrane helix</keyword>
<dbReference type="PANTHER" id="PTHR43751">
    <property type="entry name" value="SULFATASE"/>
    <property type="match status" value="1"/>
</dbReference>
<feature type="transmembrane region" description="Helical" evidence="1">
    <location>
        <begin position="93"/>
        <end position="118"/>
    </location>
</feature>
<dbReference type="InterPro" id="IPR000917">
    <property type="entry name" value="Sulfatase_N"/>
</dbReference>
<evidence type="ECO:0000256" key="1">
    <source>
        <dbReference type="SAM" id="Phobius"/>
    </source>
</evidence>